<feature type="transmembrane region" description="Helical" evidence="1">
    <location>
        <begin position="12"/>
        <end position="33"/>
    </location>
</feature>
<evidence type="ECO:0000313" key="2">
    <source>
        <dbReference type="EMBL" id="GBE85441.1"/>
    </source>
</evidence>
<keyword evidence="1" id="KW-0812">Transmembrane</keyword>
<keyword evidence="1" id="KW-1133">Transmembrane helix</keyword>
<dbReference type="RefSeq" id="XP_027616354.1">
    <property type="nucleotide sequence ID" value="XM_027760553.1"/>
</dbReference>
<comment type="caution">
    <text evidence="2">The sequence shown here is derived from an EMBL/GenBank/DDBJ whole genome shotgun (WGS) entry which is preliminary data.</text>
</comment>
<dbReference type="InParanoid" id="A0A401GT75"/>
<dbReference type="GeneID" id="38782358"/>
<reference evidence="2 3" key="1">
    <citation type="journal article" date="2018" name="Sci. Rep.">
        <title>Genome sequence of the cauliflower mushroom Sparassis crispa (Hanabiratake) and its association with beneficial usage.</title>
        <authorList>
            <person name="Kiyama R."/>
            <person name="Furutani Y."/>
            <person name="Kawaguchi K."/>
            <person name="Nakanishi T."/>
        </authorList>
    </citation>
    <scope>NUCLEOTIDE SEQUENCE [LARGE SCALE GENOMIC DNA]</scope>
</reference>
<dbReference type="OrthoDB" id="2758729at2759"/>
<gene>
    <name evidence="2" type="ORF">SCP_0706280</name>
</gene>
<evidence type="ECO:0000256" key="1">
    <source>
        <dbReference type="SAM" id="Phobius"/>
    </source>
</evidence>
<dbReference type="EMBL" id="BFAD01000007">
    <property type="protein sequence ID" value="GBE85441.1"/>
    <property type="molecule type" value="Genomic_DNA"/>
</dbReference>
<keyword evidence="3" id="KW-1185">Reference proteome</keyword>
<sequence>MSESGFNTFGFVASILSVAALLGPVFGVIYFYLPSRRQKYLDELLCETERMWRTAVEEGLFVGQSFATFLESTELALARYDLISTLRGRVITAFCRGFHSQANNLRMQTHCATTVYRQVKGTVDGLSLKIVYLYGEVTELRATISTTTTEERKRLQREGRYMPTMSRTIARPTGVAAHPRNLVDEAVHSSIDSLSHTDGSDYSANPEYLPEAPAEEGFAISHISSKPTAPISDSSTLADSDSEDAELRHALSATVNVEEAPVQTLKKDLGAIGPPLCSHLLGVAPQQHPFPTDSALYQILHRVHRDLSSKGQSHPLLSAAAEYAHQTVDLEPLLRQYEGDVSTLPSENSEMQMIEDCV</sequence>
<dbReference type="Proteomes" id="UP000287166">
    <property type="component" value="Unassembled WGS sequence"/>
</dbReference>
<name>A0A401GT75_9APHY</name>
<accession>A0A401GT75</accession>
<dbReference type="AlphaFoldDB" id="A0A401GT75"/>
<proteinExistence type="predicted"/>
<evidence type="ECO:0000313" key="3">
    <source>
        <dbReference type="Proteomes" id="UP000287166"/>
    </source>
</evidence>
<protein>
    <submittedName>
        <fullName evidence="2">Uncharacterized protein</fullName>
    </submittedName>
</protein>
<organism evidence="2 3">
    <name type="scientific">Sparassis crispa</name>
    <dbReference type="NCBI Taxonomy" id="139825"/>
    <lineage>
        <taxon>Eukaryota</taxon>
        <taxon>Fungi</taxon>
        <taxon>Dikarya</taxon>
        <taxon>Basidiomycota</taxon>
        <taxon>Agaricomycotina</taxon>
        <taxon>Agaricomycetes</taxon>
        <taxon>Polyporales</taxon>
        <taxon>Sparassidaceae</taxon>
        <taxon>Sparassis</taxon>
    </lineage>
</organism>
<keyword evidence="1" id="KW-0472">Membrane</keyword>